<keyword evidence="1" id="KW-0812">Transmembrane</keyword>
<dbReference type="PANTHER" id="PTHR30373">
    <property type="entry name" value="UPF0603 PROTEIN YGCG"/>
    <property type="match status" value="1"/>
</dbReference>
<comment type="caution">
    <text evidence="4">The sequence shown here is derived from an EMBL/GenBank/DDBJ whole genome shotgun (WGS) entry which is preliminary data.</text>
</comment>
<evidence type="ECO:0000313" key="5">
    <source>
        <dbReference type="Proteomes" id="UP000676776"/>
    </source>
</evidence>
<dbReference type="Pfam" id="PF04536">
    <property type="entry name" value="TPM_phosphatase"/>
    <property type="match status" value="1"/>
</dbReference>
<accession>A0ABS3T4S3</accession>
<feature type="transmembrane region" description="Helical" evidence="1">
    <location>
        <begin position="180"/>
        <end position="199"/>
    </location>
</feature>
<dbReference type="InterPro" id="IPR007621">
    <property type="entry name" value="TPM_dom"/>
</dbReference>
<reference evidence="4 5" key="1">
    <citation type="submission" date="2021-03" db="EMBL/GenBank/DDBJ databases">
        <title>Winogradskyella sp. nov., isolated from costal sediment.</title>
        <authorList>
            <person name="Gao C."/>
        </authorList>
    </citation>
    <scope>NUCLEOTIDE SEQUENCE [LARGE SCALE GENOMIC DNA]</scope>
    <source>
        <strain evidence="4 5">DF17</strain>
    </source>
</reference>
<feature type="signal peptide" evidence="2">
    <location>
        <begin position="1"/>
        <end position="25"/>
    </location>
</feature>
<keyword evidence="2" id="KW-0732">Signal</keyword>
<sequence>MISIKRFCLNLITALSFMGCWMSNAQYEIPEKPEFQTSVYDYINLLSTAEKLQLENKLIRYSDTTSTQIVIAIINSTQGEYINYLGAQWAEEWGIGQAEEDNGIFVLLAKDDRKIGINTGKGIEYLLTDALSKRIIERDIIPYFKRGDYYGGLNRGTDAIFEVLTGAYSGTRSSGNATRFPFEILIFLLIIFIIFIIAISKSRGGGNNRGGGKGFKDTSLLEAIILSNMGRGSYRRRSYGGFGGFGGSSGGGFGGGGFGGGFGGGSFGGGGASGGW</sequence>
<evidence type="ECO:0000313" key="4">
    <source>
        <dbReference type="EMBL" id="MBO3117735.1"/>
    </source>
</evidence>
<proteinExistence type="predicted"/>
<keyword evidence="1" id="KW-1133">Transmembrane helix</keyword>
<dbReference type="Gene3D" id="3.10.310.50">
    <property type="match status" value="1"/>
</dbReference>
<dbReference type="PANTHER" id="PTHR30373:SF2">
    <property type="entry name" value="UPF0603 PROTEIN YGCG"/>
    <property type="match status" value="1"/>
</dbReference>
<protein>
    <submittedName>
        <fullName evidence="4">TPM domain-containing protein</fullName>
    </submittedName>
</protein>
<dbReference type="RefSeq" id="WP_208155088.1">
    <property type="nucleotide sequence ID" value="NZ_JAGEVF010000011.1"/>
</dbReference>
<evidence type="ECO:0000256" key="2">
    <source>
        <dbReference type="SAM" id="SignalP"/>
    </source>
</evidence>
<evidence type="ECO:0000256" key="1">
    <source>
        <dbReference type="SAM" id="Phobius"/>
    </source>
</evidence>
<dbReference type="EMBL" id="JAGEVF010000011">
    <property type="protein sequence ID" value="MBO3117735.1"/>
    <property type="molecule type" value="Genomic_DNA"/>
</dbReference>
<gene>
    <name evidence="4" type="ORF">J4050_13340</name>
</gene>
<keyword evidence="5" id="KW-1185">Reference proteome</keyword>
<name>A0ABS3T4S3_9FLAO</name>
<evidence type="ECO:0000259" key="3">
    <source>
        <dbReference type="Pfam" id="PF04536"/>
    </source>
</evidence>
<dbReference type="PROSITE" id="PS51257">
    <property type="entry name" value="PROKAR_LIPOPROTEIN"/>
    <property type="match status" value="1"/>
</dbReference>
<feature type="chain" id="PRO_5046071215" evidence="2">
    <location>
        <begin position="26"/>
        <end position="276"/>
    </location>
</feature>
<organism evidence="4 5">
    <name type="scientific">Winogradskyella pelagia</name>
    <dbReference type="NCBI Taxonomy" id="2819984"/>
    <lineage>
        <taxon>Bacteria</taxon>
        <taxon>Pseudomonadati</taxon>
        <taxon>Bacteroidota</taxon>
        <taxon>Flavobacteriia</taxon>
        <taxon>Flavobacteriales</taxon>
        <taxon>Flavobacteriaceae</taxon>
        <taxon>Winogradskyella</taxon>
    </lineage>
</organism>
<keyword evidence="1" id="KW-0472">Membrane</keyword>
<feature type="domain" description="TPM" evidence="3">
    <location>
        <begin position="39"/>
        <end position="162"/>
    </location>
</feature>
<dbReference type="Proteomes" id="UP000676776">
    <property type="component" value="Unassembled WGS sequence"/>
</dbReference>